<feature type="coiled-coil region" evidence="1">
    <location>
        <begin position="157"/>
        <end position="188"/>
    </location>
</feature>
<evidence type="ECO:0008006" key="3">
    <source>
        <dbReference type="Google" id="ProtNLM"/>
    </source>
</evidence>
<keyword evidence="1" id="KW-0175">Coiled coil</keyword>
<reference evidence="2" key="1">
    <citation type="journal article" date="2013" name="PLoS ONE">
        <title>Metagenomic insights into the carbohydrate-active enzymes carried by the microorganisms adhering to solid digesta in the rumen of cows.</title>
        <authorList>
            <person name="Wang L."/>
            <person name="Hatem A."/>
            <person name="Catalyurek U.V."/>
            <person name="Morrison M."/>
            <person name="Yu Z."/>
        </authorList>
    </citation>
    <scope>NUCLEOTIDE SEQUENCE</scope>
</reference>
<accession>W0FQH9</accession>
<sequence length="208" mass="22482">MFEMKENLVLANYKVESEAYQALSELKRETANANYTISQAVIVKKENGKLSVMDGFANGALTSDDTWKGSLIGSLVGVLGGPLGVLLGGSMGMLIGGAVDAGDMADNASLLEKAGDSILDGETAIILLAQEEYETALTAKLNNFEVTITRFDAAEVAAEVEHAREVEKQMAKEAREKMREERSEAFKESVAKKSEELKNWFSHLGKGE</sequence>
<proteinExistence type="predicted"/>
<dbReference type="AlphaFoldDB" id="W0FQH9"/>
<organism evidence="2">
    <name type="scientific">uncultured bacterium Contig1604</name>
    <dbReference type="NCBI Taxonomy" id="1393470"/>
    <lineage>
        <taxon>Bacteria</taxon>
        <taxon>environmental samples</taxon>
    </lineage>
</organism>
<protein>
    <recommendedName>
        <fullName evidence="3">DUF1269 domain-containing protein</fullName>
    </recommendedName>
</protein>
<evidence type="ECO:0000256" key="1">
    <source>
        <dbReference type="SAM" id="Coils"/>
    </source>
</evidence>
<name>W0FQH9_9BACT</name>
<dbReference type="EMBL" id="KC246826">
    <property type="protein sequence ID" value="AHF25255.1"/>
    <property type="molecule type" value="Genomic_DNA"/>
</dbReference>
<evidence type="ECO:0000313" key="2">
    <source>
        <dbReference type="EMBL" id="AHF25255.1"/>
    </source>
</evidence>